<keyword evidence="3" id="KW-0408">Iron</keyword>
<evidence type="ECO:0000256" key="4">
    <source>
        <dbReference type="ARBA" id="ARBA00023014"/>
    </source>
</evidence>
<dbReference type="SFLD" id="SFLDG01386">
    <property type="entry name" value="main_SPASM_domain-containing"/>
    <property type="match status" value="1"/>
</dbReference>
<sequence length="408" mass="43808">MRFGSNVVAFDLCGIPAVGNLDNGAVAGLTPEGAQLCQRLFEEDVAEEEARRIDPTLAQWLIDSEFFAEPRETAPLTLAYLHVTQRCNLSCAGCYSEDDARNNCEDAPTDAMLRAIDELAEGGVNVLTISGGETFLRPDLPQLLQRAKEAGIGTVTVITNGTCTSDEALAALAPWADAIAVSFDGWSAQCPAHIRGEQRFHLLCDTVHRIQAAGISAHITPTIHGKNAGDMARYVQLARELGATMNYSLLSCESSDALAPLLPSDEALRSLAQSLLAQGSMPKSSGGPVPFSLFAATSCGAGVKELSVAADGAVYPCHMLMRPQFHLGNLFEEPLEAIRRRALEMGFGQLTVDEFDGCRDCGHRYLCGGGCRARALFAHGSLQQPDGYCQLMRTYYDQLGASLKQQFA</sequence>
<gene>
    <name evidence="6" type="ORF">E5982_01160</name>
</gene>
<dbReference type="EMBL" id="SSTM01000001">
    <property type="protein sequence ID" value="TJW12244.1"/>
    <property type="molecule type" value="Genomic_DNA"/>
</dbReference>
<dbReference type="Gene3D" id="3.20.20.70">
    <property type="entry name" value="Aldolase class I"/>
    <property type="match status" value="1"/>
</dbReference>
<evidence type="ECO:0000313" key="6">
    <source>
        <dbReference type="EMBL" id="TJW12244.1"/>
    </source>
</evidence>
<feature type="domain" description="Radical SAM core" evidence="5">
    <location>
        <begin position="73"/>
        <end position="288"/>
    </location>
</feature>
<proteinExistence type="predicted"/>
<evidence type="ECO:0000256" key="3">
    <source>
        <dbReference type="ARBA" id="ARBA00023004"/>
    </source>
</evidence>
<dbReference type="CDD" id="cd01335">
    <property type="entry name" value="Radical_SAM"/>
    <property type="match status" value="1"/>
</dbReference>
<name>A0A4T9TD41_9ACTN</name>
<dbReference type="GO" id="GO:0046872">
    <property type="term" value="F:metal ion binding"/>
    <property type="evidence" value="ECO:0007669"/>
    <property type="project" value="UniProtKB-KW"/>
</dbReference>
<evidence type="ECO:0000259" key="5">
    <source>
        <dbReference type="PROSITE" id="PS51918"/>
    </source>
</evidence>
<dbReference type="SFLD" id="SFLDS00029">
    <property type="entry name" value="Radical_SAM"/>
    <property type="match status" value="1"/>
</dbReference>
<dbReference type="Pfam" id="PF04055">
    <property type="entry name" value="Radical_SAM"/>
    <property type="match status" value="1"/>
</dbReference>
<dbReference type="PROSITE" id="PS51918">
    <property type="entry name" value="RADICAL_SAM"/>
    <property type="match status" value="1"/>
</dbReference>
<dbReference type="PANTHER" id="PTHR11228:SF7">
    <property type="entry name" value="PQQA PEPTIDE CYCLASE"/>
    <property type="match status" value="1"/>
</dbReference>
<dbReference type="InterPro" id="IPR050377">
    <property type="entry name" value="Radical_SAM_PqqE_MftC-like"/>
</dbReference>
<dbReference type="PANTHER" id="PTHR11228">
    <property type="entry name" value="RADICAL SAM DOMAIN PROTEIN"/>
    <property type="match status" value="1"/>
</dbReference>
<dbReference type="InterPro" id="IPR013785">
    <property type="entry name" value="Aldolase_TIM"/>
</dbReference>
<dbReference type="Proteomes" id="UP000309454">
    <property type="component" value="Unassembled WGS sequence"/>
</dbReference>
<dbReference type="AlphaFoldDB" id="A0A4T9TD41"/>
<dbReference type="InterPro" id="IPR007197">
    <property type="entry name" value="rSAM"/>
</dbReference>
<comment type="caution">
    <text evidence="6">The sequence shown here is derived from an EMBL/GenBank/DDBJ whole genome shotgun (WGS) entry which is preliminary data.</text>
</comment>
<keyword evidence="4" id="KW-0411">Iron-sulfur</keyword>
<dbReference type="Pfam" id="PF13186">
    <property type="entry name" value="SPASM"/>
    <property type="match status" value="1"/>
</dbReference>
<evidence type="ECO:0000256" key="2">
    <source>
        <dbReference type="ARBA" id="ARBA00022723"/>
    </source>
</evidence>
<keyword evidence="2" id="KW-0479">Metal-binding</keyword>
<dbReference type="SUPFAM" id="SSF102114">
    <property type="entry name" value="Radical SAM enzymes"/>
    <property type="match status" value="1"/>
</dbReference>
<protein>
    <submittedName>
        <fullName evidence="6">Radical SAM protein</fullName>
    </submittedName>
</protein>
<dbReference type="GO" id="GO:0051536">
    <property type="term" value="F:iron-sulfur cluster binding"/>
    <property type="evidence" value="ECO:0007669"/>
    <property type="project" value="UniProtKB-KW"/>
</dbReference>
<dbReference type="InterPro" id="IPR058240">
    <property type="entry name" value="rSAM_sf"/>
</dbReference>
<organism evidence="6 7">
    <name type="scientific">Parvibacter caecicola</name>
    <dbReference type="NCBI Taxonomy" id="747645"/>
    <lineage>
        <taxon>Bacteria</taxon>
        <taxon>Bacillati</taxon>
        <taxon>Actinomycetota</taxon>
        <taxon>Coriobacteriia</taxon>
        <taxon>Coriobacteriales</taxon>
        <taxon>Coriobacteriaceae</taxon>
        <taxon>Parvibacter</taxon>
    </lineage>
</organism>
<keyword evidence="7" id="KW-1185">Reference proteome</keyword>
<dbReference type="InterPro" id="IPR023885">
    <property type="entry name" value="4Fe4S-binding_SPASM_dom"/>
</dbReference>
<dbReference type="NCBIfam" id="TIGR04085">
    <property type="entry name" value="rSAM_more_4Fe4S"/>
    <property type="match status" value="1"/>
</dbReference>
<dbReference type="SFLD" id="SFLDG01067">
    <property type="entry name" value="SPASM/twitch_domain_containing"/>
    <property type="match status" value="1"/>
</dbReference>
<dbReference type="RefSeq" id="WP_136845211.1">
    <property type="nucleotide sequence ID" value="NZ_CANPEU010000001.1"/>
</dbReference>
<keyword evidence="1" id="KW-0949">S-adenosyl-L-methionine</keyword>
<evidence type="ECO:0000256" key="1">
    <source>
        <dbReference type="ARBA" id="ARBA00022691"/>
    </source>
</evidence>
<dbReference type="OrthoDB" id="9782387at2"/>
<reference evidence="6 7" key="1">
    <citation type="submission" date="2019-04" db="EMBL/GenBank/DDBJ databases">
        <title>Microbes associate with the intestines of laboratory mice.</title>
        <authorList>
            <person name="Navarre W."/>
            <person name="Wong E."/>
            <person name="Huang K.C."/>
            <person name="Tropini C."/>
            <person name="Ng K."/>
            <person name="Yu B."/>
        </authorList>
    </citation>
    <scope>NUCLEOTIDE SEQUENCE [LARGE SCALE GENOMIC DNA]</scope>
    <source>
        <strain evidence="6 7">NM48_B13</strain>
    </source>
</reference>
<evidence type="ECO:0000313" key="7">
    <source>
        <dbReference type="Proteomes" id="UP000309454"/>
    </source>
</evidence>
<dbReference type="GO" id="GO:0003824">
    <property type="term" value="F:catalytic activity"/>
    <property type="evidence" value="ECO:0007669"/>
    <property type="project" value="InterPro"/>
</dbReference>
<accession>A0A4T9TD41</accession>